<proteinExistence type="predicted"/>
<dbReference type="PANTHER" id="PTHR45982:SF1">
    <property type="entry name" value="REGULATOR OF CHROMOSOME CONDENSATION"/>
    <property type="match status" value="1"/>
</dbReference>
<dbReference type="InterPro" id="IPR000408">
    <property type="entry name" value="Reg_chr_condens"/>
</dbReference>
<dbReference type="InterPro" id="IPR009091">
    <property type="entry name" value="RCC1/BLIP-II"/>
</dbReference>
<evidence type="ECO:0000256" key="2">
    <source>
        <dbReference type="ARBA" id="ARBA00022737"/>
    </source>
</evidence>
<organism evidence="4 5">
    <name type="scientific">Paenibacillus oleatilyticus</name>
    <dbReference type="NCBI Taxonomy" id="2594886"/>
    <lineage>
        <taxon>Bacteria</taxon>
        <taxon>Bacillati</taxon>
        <taxon>Bacillota</taxon>
        <taxon>Bacilli</taxon>
        <taxon>Bacillales</taxon>
        <taxon>Paenibacillaceae</taxon>
        <taxon>Paenibacillus</taxon>
    </lineage>
</organism>
<accession>A0ABV4V1J2</accession>
<reference evidence="4 5" key="1">
    <citation type="submission" date="2024-09" db="EMBL/GenBank/DDBJ databases">
        <authorList>
            <person name="Makale K.P.P."/>
            <person name="Makhzoum A."/>
            <person name="Rantong G."/>
            <person name="Rahube T.O."/>
        </authorList>
    </citation>
    <scope>NUCLEOTIDE SEQUENCE [LARGE SCALE GENOMIC DNA]</scope>
    <source>
        <strain evidence="4 5">KM_D13</strain>
    </source>
</reference>
<protein>
    <submittedName>
        <fullName evidence="4">RCC1 domain-containing protein</fullName>
    </submittedName>
</protein>
<dbReference type="RefSeq" id="WP_373950498.1">
    <property type="nucleotide sequence ID" value="NZ_JBHDLN010000004.1"/>
</dbReference>
<dbReference type="EMBL" id="JBHDLN010000004">
    <property type="protein sequence ID" value="MFB0842545.1"/>
    <property type="molecule type" value="Genomic_DNA"/>
</dbReference>
<evidence type="ECO:0000313" key="5">
    <source>
        <dbReference type="Proteomes" id="UP001575622"/>
    </source>
</evidence>
<evidence type="ECO:0000256" key="1">
    <source>
        <dbReference type="ARBA" id="ARBA00022658"/>
    </source>
</evidence>
<dbReference type="Proteomes" id="UP001575622">
    <property type="component" value="Unassembled WGS sequence"/>
</dbReference>
<feature type="domain" description="RCC1-like" evidence="3">
    <location>
        <begin position="54"/>
        <end position="361"/>
    </location>
</feature>
<dbReference type="SUPFAM" id="SSF50985">
    <property type="entry name" value="RCC1/BLIP-II"/>
    <property type="match status" value="2"/>
</dbReference>
<evidence type="ECO:0000259" key="3">
    <source>
        <dbReference type="Pfam" id="PF25390"/>
    </source>
</evidence>
<sequence>MDLVDRVDVSGFYSHASFKRKGMLWILAIIVCLSLLLPLPGRSQAYGQDGSNTMFVSISSSYSHTVAVREDGTVWTWGANDFGQLGYDTGGADQPYPRQVPGITNASAAAAGGNPTEGARSAFTVVLTREDGVKRVKAWGSNNKYQLGDGTMNGRTAPGNVMLGAGYVLDAEAVAAVAAGYDHAALLFGDGKVAAWGDNTYGQLGSGDQEPSGFPVFVKNKEGAGDLTEIKEIALGAYHSLARSTDKTVLAWGRNNKGQLGDNTTTDKRLPVEVVRSETLGDRLTNIYGISAGNEHSVAKGDGQSVYVWGSNEYGQLGLGPTLGHRSYASRMTTETGNPIGDARGAAAGGDHTLLIRGDGEIAPRTLYVTGLNDFGQAGRPDRSNAAFPIAVPLPGTGGSETGTGQDSGLHSGGQVDGIVGGAKATYMLTNENKLYGLGDNRRGQLGTGKTIAPEYSAAPIEIGLSPVKSLTATNGIPVQKVANRERAGAYSLRLPREMNAVTLDMVLSHSGMTVGKLSAGSSGATASFAGNRLSIGQLPVGPSRITFEVADSVTEAKAAYEITIVRQPAAGDSLKLLSVGDVVSYAGKQWLMIDPASRTMVLKPGTQVASLYWNNAYKSNIFNADNPAYRFDPAAEGSVGKYLNQDFYNSLDETKRWIAASPFDIKTYDFVKDQLVEKGSFTVNANVGLLTKDQFAKLSGLIDPKLLSGHWLINPLNDAQANKAYPLIVNAEGEAWFDNRDQEDNGTRSVLPVIALKEGVVLTGGSGTDRQPYEITLNEMSISYANTPLTYKPETRTYLLNVPGNVTQVQLGVTLYDPNATFYVPPTVTGVTYDVYGRTITVSNLLENQTRSFSVVAKIGSGFTSSFQVEVTRQSGPSGNTALRSVTYNSAPLVMIAADQYLLTVGPETGAVSLQIVPDDPKAQLGLKNQQANVEWSGGMLHAKSLVLGQRLPVELQVTAENGNTALYTIFIDRVRPPLPVVSDLDSAMKAIRAQTDVTGDLKFDRDDVLFILKMIHPVYMKEPGSSNSLAP</sequence>
<dbReference type="PANTHER" id="PTHR45982">
    <property type="entry name" value="REGULATOR OF CHROMOSOME CONDENSATION"/>
    <property type="match status" value="1"/>
</dbReference>
<dbReference type="PROSITE" id="PS00626">
    <property type="entry name" value="RCC1_2"/>
    <property type="match status" value="1"/>
</dbReference>
<dbReference type="Gene3D" id="2.130.10.30">
    <property type="entry name" value="Regulator of chromosome condensation 1/beta-lactamase-inhibitor protein II"/>
    <property type="match status" value="2"/>
</dbReference>
<dbReference type="InterPro" id="IPR058923">
    <property type="entry name" value="RCC1-like_dom"/>
</dbReference>
<comment type="caution">
    <text evidence="4">The sequence shown here is derived from an EMBL/GenBank/DDBJ whole genome shotgun (WGS) entry which is preliminary data.</text>
</comment>
<gene>
    <name evidence="4" type="ORF">ACEU3E_10205</name>
</gene>
<keyword evidence="1" id="KW-0344">Guanine-nucleotide releasing factor</keyword>
<keyword evidence="5" id="KW-1185">Reference proteome</keyword>
<dbReference type="Pfam" id="PF25390">
    <property type="entry name" value="WD40_RLD"/>
    <property type="match status" value="1"/>
</dbReference>
<keyword evidence="2" id="KW-0677">Repeat</keyword>
<dbReference type="PRINTS" id="PR00633">
    <property type="entry name" value="RCCNDNSATION"/>
</dbReference>
<name>A0ABV4V1J2_9BACL</name>
<evidence type="ECO:0000313" key="4">
    <source>
        <dbReference type="EMBL" id="MFB0842545.1"/>
    </source>
</evidence>
<dbReference type="InterPro" id="IPR051553">
    <property type="entry name" value="Ran_GTPase-activating"/>
</dbReference>
<dbReference type="PROSITE" id="PS50012">
    <property type="entry name" value="RCC1_3"/>
    <property type="match status" value="5"/>
</dbReference>